<dbReference type="PANTHER" id="PTHR31566">
    <property type="entry name" value="CYTOCHROME C BIOGENESIS PROTEIN CCS1, CHLOROPLASTIC"/>
    <property type="match status" value="1"/>
</dbReference>
<evidence type="ECO:0000259" key="7">
    <source>
        <dbReference type="Pfam" id="PF05140"/>
    </source>
</evidence>
<keyword evidence="3" id="KW-0201">Cytochrome c-type biogenesis</keyword>
<keyword evidence="2 6" id="KW-0812">Transmembrane</keyword>
<comment type="caution">
    <text evidence="8">The sequence shown here is derived from an EMBL/GenBank/DDBJ whole genome shotgun (WGS) entry which is preliminary data.</text>
</comment>
<gene>
    <name evidence="8" type="ORF">TH606_03105</name>
</gene>
<keyword evidence="4 6" id="KW-1133">Transmembrane helix</keyword>
<dbReference type="AlphaFoldDB" id="A0A177EAB6"/>
<dbReference type="PANTHER" id="PTHR31566:SF0">
    <property type="entry name" value="CYTOCHROME C BIOGENESIS PROTEIN CCS1, CHLOROPLASTIC"/>
    <property type="match status" value="1"/>
</dbReference>
<organism evidence="8 9">
    <name type="scientific">Thermodesulfatator autotrophicus</name>
    <dbReference type="NCBI Taxonomy" id="1795632"/>
    <lineage>
        <taxon>Bacteria</taxon>
        <taxon>Pseudomonadati</taxon>
        <taxon>Thermodesulfobacteriota</taxon>
        <taxon>Thermodesulfobacteria</taxon>
        <taxon>Thermodesulfobacteriales</taxon>
        <taxon>Thermodesulfatatoraceae</taxon>
        <taxon>Thermodesulfatator</taxon>
    </lineage>
</organism>
<reference evidence="8 9" key="1">
    <citation type="submission" date="2016-02" db="EMBL/GenBank/DDBJ databases">
        <title>Draft genome sequence of Thermodesulfatator sp. S606.</title>
        <authorList>
            <person name="Lai Q."/>
            <person name="Cao J."/>
            <person name="Dupont S."/>
            <person name="Shao Z."/>
            <person name="Jebbar M."/>
            <person name="Alain K."/>
        </authorList>
    </citation>
    <scope>NUCLEOTIDE SEQUENCE [LARGE SCALE GENOMIC DNA]</scope>
    <source>
        <strain evidence="8 9">S606</strain>
    </source>
</reference>
<dbReference type="GO" id="GO:0017004">
    <property type="term" value="P:cytochrome complex assembly"/>
    <property type="evidence" value="ECO:0007669"/>
    <property type="project" value="UniProtKB-KW"/>
</dbReference>
<evidence type="ECO:0000256" key="6">
    <source>
        <dbReference type="SAM" id="Phobius"/>
    </source>
</evidence>
<proteinExistence type="predicted"/>
<feature type="domain" description="ResB-like" evidence="7">
    <location>
        <begin position="13"/>
        <end position="285"/>
    </location>
</feature>
<dbReference type="STRING" id="1795632.TH606_03105"/>
<dbReference type="InterPro" id="IPR007816">
    <property type="entry name" value="ResB-like_domain"/>
</dbReference>
<dbReference type="InterPro" id="IPR023494">
    <property type="entry name" value="Cyt_c_bgen_Ccs1/CcsB/ResB"/>
</dbReference>
<feature type="transmembrane region" description="Helical" evidence="6">
    <location>
        <begin position="65"/>
        <end position="84"/>
    </location>
</feature>
<name>A0A177EAB6_9BACT</name>
<dbReference type="Pfam" id="PF05140">
    <property type="entry name" value="ResB"/>
    <property type="match status" value="2"/>
</dbReference>
<evidence type="ECO:0000256" key="1">
    <source>
        <dbReference type="ARBA" id="ARBA00004141"/>
    </source>
</evidence>
<evidence type="ECO:0000313" key="8">
    <source>
        <dbReference type="EMBL" id="OAG28142.1"/>
    </source>
</evidence>
<dbReference type="EMBL" id="LSFI01000010">
    <property type="protein sequence ID" value="OAG28142.1"/>
    <property type="molecule type" value="Genomic_DNA"/>
</dbReference>
<evidence type="ECO:0000256" key="4">
    <source>
        <dbReference type="ARBA" id="ARBA00022989"/>
    </source>
</evidence>
<feature type="transmembrane region" description="Helical" evidence="6">
    <location>
        <begin position="160"/>
        <end position="184"/>
    </location>
</feature>
<evidence type="ECO:0000313" key="9">
    <source>
        <dbReference type="Proteomes" id="UP000076964"/>
    </source>
</evidence>
<evidence type="ECO:0000256" key="2">
    <source>
        <dbReference type="ARBA" id="ARBA00022692"/>
    </source>
</evidence>
<feature type="transmembrane region" description="Helical" evidence="6">
    <location>
        <begin position="375"/>
        <end position="395"/>
    </location>
</feature>
<protein>
    <recommendedName>
        <fullName evidence="7">ResB-like domain-containing protein</fullName>
    </recommendedName>
</protein>
<dbReference type="GO" id="GO:0016020">
    <property type="term" value="C:membrane"/>
    <property type="evidence" value="ECO:0007669"/>
    <property type="project" value="UniProtKB-SubCell"/>
</dbReference>
<keyword evidence="5 6" id="KW-0472">Membrane</keyword>
<sequence>MFKNKFINFLASLKLAIFILLTLAATSIIGTVLPQGQPIAFYFQRYGEAAGQIIKFLQLYDVYHSWWFVVLLVIFSINLILCSLKRLPFSLELYRRDPLAVDPKKLTRMPAAKEVSLKEDYSLAKGKIKEIITKKLGSVKEVEFEDGILFLKDKFRFSYFSVYLVHFSILVVIIGAIIGAIWGFRGNMTLLEGESSNQVILFGLERRTQPLDFSVRCDKFEIEFYPNGMPKEYRSEVTILENGKEVLKAPIEVNAPLTYKGITFYQASYNTFAEVTLRVLKGPRQKVLIIKPFSQSEWAEEALRIGLLGVQEAHGLIAVQLWVSEKESPPVSFWVLERHPRRIELPSGQAIIIELSDIKPVYATGLQVKKDPGVWIVWAGFLGIILGIFAAFFFAHQRYWVAVIPDKNSTKVILAGFSPKARHKVAETIEELAKEVGNLNNAS</sequence>
<keyword evidence="9" id="KW-1185">Reference proteome</keyword>
<comment type="subcellular location">
    <subcellularLocation>
        <location evidence="1">Membrane</location>
        <topology evidence="1">Multi-pass membrane protein</topology>
    </subcellularLocation>
</comment>
<accession>A0A177EAB6</accession>
<dbReference type="OrthoDB" id="9770923at2"/>
<feature type="domain" description="ResB-like" evidence="7">
    <location>
        <begin position="347"/>
        <end position="429"/>
    </location>
</feature>
<dbReference type="Proteomes" id="UP000076964">
    <property type="component" value="Unassembled WGS sequence"/>
</dbReference>
<evidence type="ECO:0000256" key="5">
    <source>
        <dbReference type="ARBA" id="ARBA00023136"/>
    </source>
</evidence>
<evidence type="ECO:0000256" key="3">
    <source>
        <dbReference type="ARBA" id="ARBA00022748"/>
    </source>
</evidence>
<dbReference type="RefSeq" id="WP_068541238.1">
    <property type="nucleotide sequence ID" value="NZ_LSFI01000010.1"/>
</dbReference>